<feature type="coiled-coil region" evidence="1">
    <location>
        <begin position="223"/>
        <end position="250"/>
    </location>
</feature>
<sequence>MEARLNYVLLGVFFVVSLIALAGFVFWMGKYDRNLKDYHEYYLYNKNLPKGIRTETQVRYLGLPVGFVKSYKLNTEAEDVEITLWIKKEIVLKEGAHIFVDSQGLTGGAFLSLVQGQGEFYKEGEKAVLSLQENWLEKVGSKAENVFDRLEMSLNRINRLLSDKNLDNIERALSGLANLPPRIDNVLLSAQKEIKGVGESREAIHHDIVNGDYNLRAILTPLLYDLERNSKTLEQVLQRAESSMENFSNAPSEFLFGTRGQTLGPRE</sequence>
<keyword evidence="1" id="KW-0175">Coiled coil</keyword>
<organism evidence="4 5">
    <name type="scientific">Helicobacter ganmani</name>
    <dbReference type="NCBI Taxonomy" id="60246"/>
    <lineage>
        <taxon>Bacteria</taxon>
        <taxon>Pseudomonadati</taxon>
        <taxon>Campylobacterota</taxon>
        <taxon>Epsilonproteobacteria</taxon>
        <taxon>Campylobacterales</taxon>
        <taxon>Helicobacteraceae</taxon>
        <taxon>Helicobacter</taxon>
    </lineage>
</organism>
<dbReference type="PANTHER" id="PTHR36698">
    <property type="entry name" value="BLL5892 PROTEIN"/>
    <property type="match status" value="1"/>
</dbReference>
<comment type="caution">
    <text evidence="4">The sequence shown here is derived from an EMBL/GenBank/DDBJ whole genome shotgun (WGS) entry which is preliminary data.</text>
</comment>
<keyword evidence="2" id="KW-0812">Transmembrane</keyword>
<evidence type="ECO:0000313" key="5">
    <source>
        <dbReference type="Proteomes" id="UP000256650"/>
    </source>
</evidence>
<feature type="domain" description="Mce/MlaD" evidence="3">
    <location>
        <begin position="39"/>
        <end position="116"/>
    </location>
</feature>
<keyword evidence="2" id="KW-0472">Membrane</keyword>
<evidence type="ECO:0000256" key="2">
    <source>
        <dbReference type="SAM" id="Phobius"/>
    </source>
</evidence>
<dbReference type="GeneID" id="82536066"/>
<dbReference type="Proteomes" id="UP000256650">
    <property type="component" value="Unassembled WGS sequence"/>
</dbReference>
<reference evidence="4 5" key="1">
    <citation type="submission" date="2018-04" db="EMBL/GenBank/DDBJ databases">
        <title>Novel Campyloabacter and Helicobacter Species and Strains.</title>
        <authorList>
            <person name="Mannion A.J."/>
            <person name="Shen Z."/>
            <person name="Fox J.G."/>
        </authorList>
    </citation>
    <scope>NUCLEOTIDE SEQUENCE [LARGE SCALE GENOMIC DNA]</scope>
    <source>
        <strain evidence="4 5">MIT 99-5101</strain>
    </source>
</reference>
<protein>
    <submittedName>
        <fullName evidence="4">MCE family protein</fullName>
    </submittedName>
</protein>
<evidence type="ECO:0000256" key="1">
    <source>
        <dbReference type="SAM" id="Coils"/>
    </source>
</evidence>
<name>A0A3D8IB08_9HELI</name>
<dbReference type="RefSeq" id="WP_115551929.1">
    <property type="nucleotide sequence ID" value="NZ_CAOPYK010000009.1"/>
</dbReference>
<keyword evidence="2" id="KW-1133">Transmembrane helix</keyword>
<feature type="transmembrane region" description="Helical" evidence="2">
    <location>
        <begin position="6"/>
        <end position="27"/>
    </location>
</feature>
<dbReference type="OrthoDB" id="5372112at2"/>
<proteinExistence type="predicted"/>
<keyword evidence="5" id="KW-1185">Reference proteome</keyword>
<gene>
    <name evidence="4" type="ORF">CQA43_07170</name>
</gene>
<dbReference type="AlphaFoldDB" id="A0A3D8IB08"/>
<evidence type="ECO:0000259" key="3">
    <source>
        <dbReference type="Pfam" id="PF02470"/>
    </source>
</evidence>
<dbReference type="Pfam" id="PF02470">
    <property type="entry name" value="MlaD"/>
    <property type="match status" value="1"/>
</dbReference>
<dbReference type="PANTHER" id="PTHR36698:SF2">
    <property type="entry name" value="MCE_MLAD DOMAIN-CONTAINING PROTEIN"/>
    <property type="match status" value="1"/>
</dbReference>
<dbReference type="InterPro" id="IPR003399">
    <property type="entry name" value="Mce/MlaD"/>
</dbReference>
<evidence type="ECO:0000313" key="4">
    <source>
        <dbReference type="EMBL" id="RDU62363.1"/>
    </source>
</evidence>
<dbReference type="EMBL" id="NXLS01000007">
    <property type="protein sequence ID" value="RDU62363.1"/>
    <property type="molecule type" value="Genomic_DNA"/>
</dbReference>
<accession>A0A3D8IB08</accession>